<name>A0ABT0GP76_9HYPH</name>
<accession>A0ABT0GP76</accession>
<evidence type="ECO:0000256" key="1">
    <source>
        <dbReference type="SAM" id="MobiDB-lite"/>
    </source>
</evidence>
<keyword evidence="4" id="KW-1185">Reference proteome</keyword>
<reference evidence="3" key="1">
    <citation type="submission" date="2022-04" db="EMBL/GenBank/DDBJ databases">
        <title>Roseibium sp. CAU 1639 isolated from mud.</title>
        <authorList>
            <person name="Kim W."/>
        </authorList>
    </citation>
    <scope>NUCLEOTIDE SEQUENCE</scope>
    <source>
        <strain evidence="3">CAU 1639</strain>
    </source>
</reference>
<dbReference type="Proteomes" id="UP001431221">
    <property type="component" value="Unassembled WGS sequence"/>
</dbReference>
<feature type="transmembrane region" description="Helical" evidence="2">
    <location>
        <begin position="49"/>
        <end position="67"/>
    </location>
</feature>
<feature type="region of interest" description="Disordered" evidence="1">
    <location>
        <begin position="1"/>
        <end position="26"/>
    </location>
</feature>
<evidence type="ECO:0000313" key="3">
    <source>
        <dbReference type="EMBL" id="MCK7610675.1"/>
    </source>
</evidence>
<comment type="caution">
    <text evidence="3">The sequence shown here is derived from an EMBL/GenBank/DDBJ whole genome shotgun (WGS) entry which is preliminary data.</text>
</comment>
<keyword evidence="2" id="KW-0472">Membrane</keyword>
<gene>
    <name evidence="3" type="ORF">M0H32_00770</name>
</gene>
<organism evidence="3 4">
    <name type="scientific">Roseibium sediminicola</name>
    <dbReference type="NCBI Taxonomy" id="2933272"/>
    <lineage>
        <taxon>Bacteria</taxon>
        <taxon>Pseudomonadati</taxon>
        <taxon>Pseudomonadota</taxon>
        <taxon>Alphaproteobacteria</taxon>
        <taxon>Hyphomicrobiales</taxon>
        <taxon>Stappiaceae</taxon>
        <taxon>Roseibium</taxon>
    </lineage>
</organism>
<dbReference type="EMBL" id="JALNMJ010000001">
    <property type="protein sequence ID" value="MCK7610675.1"/>
    <property type="molecule type" value="Genomic_DNA"/>
</dbReference>
<evidence type="ECO:0000256" key="2">
    <source>
        <dbReference type="SAM" id="Phobius"/>
    </source>
</evidence>
<evidence type="ECO:0000313" key="4">
    <source>
        <dbReference type="Proteomes" id="UP001431221"/>
    </source>
</evidence>
<protein>
    <submittedName>
        <fullName evidence="3">Uncharacterized protein</fullName>
    </submittedName>
</protein>
<proteinExistence type="predicted"/>
<feature type="transmembrane region" description="Helical" evidence="2">
    <location>
        <begin position="73"/>
        <end position="92"/>
    </location>
</feature>
<keyword evidence="2" id="KW-1133">Transmembrane helix</keyword>
<keyword evidence="2" id="KW-0812">Transmembrane</keyword>
<dbReference type="RefSeq" id="WP_248149493.1">
    <property type="nucleotide sequence ID" value="NZ_JALNMJ010000001.1"/>
</dbReference>
<feature type="transmembrane region" description="Helical" evidence="2">
    <location>
        <begin position="163"/>
        <end position="186"/>
    </location>
</feature>
<sequence length="196" mass="21134">MAQKQSFGKRGQSGNRPAANPAGRPKPFHQAIEEYKDPAAASFVANRPWPAAAAAGITLTLTGGLFLTGAGKGVLSLAVIPVMLLVGYLMYLQFRGLQAQMQDDEERIKRAISAKYPLVPVLGMIAGLVYFMVSEQQDFSDIAAYDWSGIFGLRTDIEADEPLSATLLETMATFGGAGLVAAYLWYKAGQYFSDRS</sequence>
<feature type="transmembrane region" description="Helical" evidence="2">
    <location>
        <begin position="113"/>
        <end position="133"/>
    </location>
</feature>